<reference evidence="5 6" key="1">
    <citation type="journal article" date="2015" name="Genome Announc.">
        <title>Expanding the biotechnology potential of lactobacilli through comparative genomics of 213 strains and associated genera.</title>
        <authorList>
            <person name="Sun Z."/>
            <person name="Harris H.M."/>
            <person name="McCann A."/>
            <person name="Guo C."/>
            <person name="Argimon S."/>
            <person name="Zhang W."/>
            <person name="Yang X."/>
            <person name="Jeffery I.B."/>
            <person name="Cooney J.C."/>
            <person name="Kagawa T.F."/>
            <person name="Liu W."/>
            <person name="Song Y."/>
            <person name="Salvetti E."/>
            <person name="Wrobel A."/>
            <person name="Rasinkangas P."/>
            <person name="Parkhill J."/>
            <person name="Rea M.C."/>
            <person name="O'Sullivan O."/>
            <person name="Ritari J."/>
            <person name="Douillard F.P."/>
            <person name="Paul Ross R."/>
            <person name="Yang R."/>
            <person name="Briner A.E."/>
            <person name="Felis G.E."/>
            <person name="de Vos W.M."/>
            <person name="Barrangou R."/>
            <person name="Klaenhammer T.R."/>
            <person name="Caufield P.W."/>
            <person name="Cui Y."/>
            <person name="Zhang H."/>
            <person name="O'Toole P.W."/>
        </authorList>
    </citation>
    <scope>NUCLEOTIDE SEQUENCE [LARGE SCALE GENOMIC DNA]</scope>
    <source>
        <strain evidence="5 6">DSM 16991</strain>
    </source>
</reference>
<dbReference type="Proteomes" id="UP000050949">
    <property type="component" value="Unassembled WGS sequence"/>
</dbReference>
<evidence type="ECO:0000259" key="4">
    <source>
        <dbReference type="Pfam" id="PF01712"/>
    </source>
</evidence>
<sequence>MIYILGSIGAGKTSLTRILAQDLQAPAYYEDVENNVMISNMLKKFYSAGKETRKTEGTILQIAFLTFRYQQLKKAVTQTNAVMDSSLESDFIMASQLHQNGEIDDTDFNIYITLSQEMQANVNGSPWNGMPDLAVYLKIDPDYEISEIEKRGRAMEDIHTKPDLVAYYQRVNQAYVDWAKGYTRSAMVTIDRDQYDFVNDPAAKVHVLDQIEQKLMALGKLSRTDYQTILARRTQAVTAVLKNSQAS</sequence>
<keyword evidence="3" id="KW-0067">ATP-binding</keyword>
<gene>
    <name evidence="5" type="ORF">FC91_GL002811</name>
</gene>
<feature type="active site" description="Proton acceptor" evidence="2">
    <location>
        <position position="84"/>
    </location>
</feature>
<keyword evidence="5" id="KW-0418">Kinase</keyword>
<evidence type="ECO:0000256" key="2">
    <source>
        <dbReference type="PIRSR" id="PIRSR000705-1"/>
    </source>
</evidence>
<dbReference type="GO" id="GO:0005737">
    <property type="term" value="C:cytoplasm"/>
    <property type="evidence" value="ECO:0007669"/>
    <property type="project" value="TreeGrafter"/>
</dbReference>
<dbReference type="Pfam" id="PF01712">
    <property type="entry name" value="dNK"/>
    <property type="match status" value="1"/>
</dbReference>
<comment type="similarity">
    <text evidence="1">Belongs to the DCK/DGK family.</text>
</comment>
<dbReference type="EMBL" id="AZFW01000060">
    <property type="protein sequence ID" value="KRM26889.1"/>
    <property type="molecule type" value="Genomic_DNA"/>
</dbReference>
<dbReference type="PANTHER" id="PTHR10513">
    <property type="entry name" value="DEOXYNUCLEOSIDE KINASE"/>
    <property type="match status" value="1"/>
</dbReference>
<dbReference type="RefSeq" id="WP_051225220.1">
    <property type="nucleotide sequence ID" value="NZ_AUEH01000015.1"/>
</dbReference>
<feature type="binding site" evidence="3">
    <location>
        <begin position="6"/>
        <end position="14"/>
    </location>
    <ligand>
        <name>ATP</name>
        <dbReference type="ChEBI" id="CHEBI:30616"/>
    </ligand>
</feature>
<dbReference type="InterPro" id="IPR050566">
    <property type="entry name" value="Deoxyribonucleoside_kinase"/>
</dbReference>
<comment type="caution">
    <text evidence="5">The sequence shown here is derived from an EMBL/GenBank/DDBJ whole genome shotgun (WGS) entry which is preliminary data.</text>
</comment>
<evidence type="ECO:0000256" key="1">
    <source>
        <dbReference type="ARBA" id="ARBA00007420"/>
    </source>
</evidence>
<dbReference type="InterPro" id="IPR031314">
    <property type="entry name" value="DNK_dom"/>
</dbReference>
<accession>A0A0R1XFZ4</accession>
<name>A0A0R1XFZ4_9LACO</name>
<keyword evidence="3" id="KW-0547">Nucleotide-binding</keyword>
<evidence type="ECO:0000313" key="6">
    <source>
        <dbReference type="Proteomes" id="UP000050949"/>
    </source>
</evidence>
<dbReference type="SUPFAM" id="SSF52540">
    <property type="entry name" value="P-loop containing nucleoside triphosphate hydrolases"/>
    <property type="match status" value="1"/>
</dbReference>
<dbReference type="Gene3D" id="3.40.50.300">
    <property type="entry name" value="P-loop containing nucleotide triphosphate hydrolases"/>
    <property type="match status" value="1"/>
</dbReference>
<dbReference type="GO" id="GO:0005524">
    <property type="term" value="F:ATP binding"/>
    <property type="evidence" value="ECO:0007669"/>
    <property type="project" value="UniProtKB-KW"/>
</dbReference>
<feature type="domain" description="Deoxynucleoside kinase" evidence="4">
    <location>
        <begin position="2"/>
        <end position="213"/>
    </location>
</feature>
<evidence type="ECO:0000256" key="3">
    <source>
        <dbReference type="PIRSR" id="PIRSR000705-3"/>
    </source>
</evidence>
<organism evidence="5 6">
    <name type="scientific">Schleiferilactobacillus harbinensis DSM 16991</name>
    <dbReference type="NCBI Taxonomy" id="1122147"/>
    <lineage>
        <taxon>Bacteria</taxon>
        <taxon>Bacillati</taxon>
        <taxon>Bacillota</taxon>
        <taxon>Bacilli</taxon>
        <taxon>Lactobacillales</taxon>
        <taxon>Lactobacillaceae</taxon>
        <taxon>Schleiferilactobacillus</taxon>
    </lineage>
</organism>
<dbReference type="GO" id="GO:0019136">
    <property type="term" value="F:deoxynucleoside kinase activity"/>
    <property type="evidence" value="ECO:0007669"/>
    <property type="project" value="InterPro"/>
</dbReference>
<dbReference type="InterPro" id="IPR002624">
    <property type="entry name" value="DCK/DGK"/>
</dbReference>
<proteinExistence type="inferred from homology"/>
<protein>
    <submittedName>
        <fullName evidence="5">Deoxyguanosine kinase</fullName>
    </submittedName>
</protein>
<dbReference type="PIRSF" id="PIRSF000705">
    <property type="entry name" value="DNK"/>
    <property type="match status" value="1"/>
</dbReference>
<dbReference type="PANTHER" id="PTHR10513:SF35">
    <property type="entry name" value="DEOXYADENOSINE KINASE"/>
    <property type="match status" value="1"/>
</dbReference>
<dbReference type="InterPro" id="IPR027417">
    <property type="entry name" value="P-loop_NTPase"/>
</dbReference>
<dbReference type="GeneID" id="78510431"/>
<keyword evidence="5" id="KW-0808">Transferase</keyword>
<dbReference type="eggNOG" id="COG1428">
    <property type="taxonomic scope" value="Bacteria"/>
</dbReference>
<dbReference type="PATRIC" id="fig|1122147.4.peg.2896"/>
<dbReference type="OrthoDB" id="9776634at2"/>
<dbReference type="AlphaFoldDB" id="A0A0R1XFZ4"/>
<evidence type="ECO:0000313" key="5">
    <source>
        <dbReference type="EMBL" id="KRM26889.1"/>
    </source>
</evidence>